<feature type="compositionally biased region" description="Acidic residues" evidence="7">
    <location>
        <begin position="7"/>
        <end position="20"/>
    </location>
</feature>
<evidence type="ECO:0000313" key="10">
    <source>
        <dbReference type="Proteomes" id="UP001206639"/>
    </source>
</evidence>
<dbReference type="CDD" id="cd03469">
    <property type="entry name" value="Rieske_RO_Alpha_N"/>
    <property type="match status" value="1"/>
</dbReference>
<comment type="cofactor">
    <cofactor evidence="1">
        <name>Fe cation</name>
        <dbReference type="ChEBI" id="CHEBI:24875"/>
    </cofactor>
</comment>
<dbReference type="EMBL" id="JAODWD010000001">
    <property type="protein sequence ID" value="MCT7657494.1"/>
    <property type="molecule type" value="Genomic_DNA"/>
</dbReference>
<evidence type="ECO:0000256" key="4">
    <source>
        <dbReference type="ARBA" id="ARBA00023002"/>
    </source>
</evidence>
<proteinExistence type="predicted"/>
<feature type="region of interest" description="Disordered" evidence="7">
    <location>
        <begin position="1"/>
        <end position="27"/>
    </location>
</feature>
<keyword evidence="6" id="KW-0411">Iron-sulfur</keyword>
<keyword evidence="2" id="KW-0001">2Fe-2S</keyword>
<dbReference type="Pfam" id="PF00355">
    <property type="entry name" value="Rieske"/>
    <property type="match status" value="1"/>
</dbReference>
<evidence type="ECO:0000256" key="5">
    <source>
        <dbReference type="ARBA" id="ARBA00023004"/>
    </source>
</evidence>
<dbReference type="GO" id="GO:0051213">
    <property type="term" value="F:dioxygenase activity"/>
    <property type="evidence" value="ECO:0007669"/>
    <property type="project" value="UniProtKB-KW"/>
</dbReference>
<dbReference type="RefSeq" id="WP_260991537.1">
    <property type="nucleotide sequence ID" value="NZ_JAODWD010000001.1"/>
</dbReference>
<dbReference type="InterPro" id="IPR001663">
    <property type="entry name" value="Rng_hydr_dOase-A"/>
</dbReference>
<dbReference type="Pfam" id="PF00848">
    <property type="entry name" value="Ring_hydroxyl_A"/>
    <property type="match status" value="1"/>
</dbReference>
<evidence type="ECO:0000256" key="2">
    <source>
        <dbReference type="ARBA" id="ARBA00022714"/>
    </source>
</evidence>
<dbReference type="PANTHER" id="PTHR43756:SF5">
    <property type="entry name" value="CHOLINE MONOOXYGENASE, CHLOROPLASTIC"/>
    <property type="match status" value="1"/>
</dbReference>
<gene>
    <name evidence="9" type="ORF">N4S67_03555</name>
</gene>
<accession>A0ABT2M5G3</accession>
<keyword evidence="5" id="KW-0408">Iron</keyword>
<keyword evidence="3" id="KW-0479">Metal-binding</keyword>
<keyword evidence="9" id="KW-0223">Dioxygenase</keyword>
<feature type="domain" description="Rieske" evidence="8">
    <location>
        <begin position="58"/>
        <end position="178"/>
    </location>
</feature>
<reference evidence="10" key="1">
    <citation type="submission" date="2023-07" db="EMBL/GenBank/DDBJ databases">
        <authorList>
            <person name="Deng Y."/>
            <person name="Zhang Y.-Q."/>
        </authorList>
    </citation>
    <scope>NUCLEOTIDE SEQUENCE [LARGE SCALE GENOMIC DNA]</scope>
    <source>
        <strain evidence="10">CPCC 205710</strain>
    </source>
</reference>
<dbReference type="Gene3D" id="3.90.380.10">
    <property type="entry name" value="Naphthalene 1,2-dioxygenase Alpha Subunit, Chain A, domain 1"/>
    <property type="match status" value="1"/>
</dbReference>
<dbReference type="SUPFAM" id="SSF50022">
    <property type="entry name" value="ISP domain"/>
    <property type="match status" value="1"/>
</dbReference>
<protein>
    <submittedName>
        <fullName evidence="9">Aromatic ring-hydroxylating dioxygenase subunit alpha</fullName>
    </submittedName>
</protein>
<evidence type="ECO:0000256" key="6">
    <source>
        <dbReference type="ARBA" id="ARBA00023014"/>
    </source>
</evidence>
<dbReference type="InterPro" id="IPR015879">
    <property type="entry name" value="Ring_hydroxy_dOase_asu_C_dom"/>
</dbReference>
<evidence type="ECO:0000256" key="3">
    <source>
        <dbReference type="ARBA" id="ARBA00022723"/>
    </source>
</evidence>
<evidence type="ECO:0000256" key="7">
    <source>
        <dbReference type="SAM" id="MobiDB-lite"/>
    </source>
</evidence>
<comment type="caution">
    <text evidence="9">The sequence shown here is derived from an EMBL/GenBank/DDBJ whole genome shotgun (WGS) entry which is preliminary data.</text>
</comment>
<name>A0ABT2M5G3_9MYCO</name>
<evidence type="ECO:0000313" key="9">
    <source>
        <dbReference type="EMBL" id="MCT7657494.1"/>
    </source>
</evidence>
<dbReference type="InterPro" id="IPR036922">
    <property type="entry name" value="Rieske_2Fe-2S_sf"/>
</dbReference>
<organism evidence="9 10">
    <name type="scientific">Mycobacterium deserti</name>
    <dbReference type="NCBI Taxonomy" id="2978347"/>
    <lineage>
        <taxon>Bacteria</taxon>
        <taxon>Bacillati</taxon>
        <taxon>Actinomycetota</taxon>
        <taxon>Actinomycetes</taxon>
        <taxon>Mycobacteriales</taxon>
        <taxon>Mycobacteriaceae</taxon>
        <taxon>Mycobacterium</taxon>
    </lineage>
</organism>
<evidence type="ECO:0000256" key="1">
    <source>
        <dbReference type="ARBA" id="ARBA00001962"/>
    </source>
</evidence>
<dbReference type="PANTHER" id="PTHR43756">
    <property type="entry name" value="CHOLINE MONOOXYGENASE, CHLOROPLASTIC"/>
    <property type="match status" value="1"/>
</dbReference>
<dbReference type="Proteomes" id="UP001206639">
    <property type="component" value="Unassembled WGS sequence"/>
</dbReference>
<keyword evidence="4" id="KW-0560">Oxidoreductase</keyword>
<dbReference type="PROSITE" id="PS51296">
    <property type="entry name" value="RIESKE"/>
    <property type="match status" value="1"/>
</dbReference>
<dbReference type="InterPro" id="IPR017941">
    <property type="entry name" value="Rieske_2Fe-2S"/>
</dbReference>
<sequence length="475" mass="53493">MTHTESDLDAAIEVEADPDDSTGQIAEDLSDPMTIGVEAYISEEYARAERDKLWRKVWQQVGRVEEIPEIGGYLTYDILDDSIIVVRTGAGNSASDFAAHHNVCMHRGRKLVDTPDGAKNACGRARKSFVCGFHGWTYGLDGACTHIREQDDWKGVLTPENTHLVPVQVDTWGGWLFVNMDPGCEPLADYLFPAAKILDPFGLENMRFKWRKWLNFDCNWKVAMEAFNETYHVFTTHPEFNKFGEFRGWAKAQGRHSNIGYDAPKGMDETKSKIRLGTGDDPRVSTAEMQMYTWEQTNATTTETLVNAAKRLVDELPEGTPADKVLQHWLASARRDDEARGVIWPTIPPDILGQSGTAWQIFPNFQVGQGLTSALCYSARPDPSYNPNKCIFEVAVFELYPKGEEPQTEWQYTPKDSPNWLSVLPQDFSNMAAVQQGMKSLGFAGTKPNPYRERSTVNLHYQLSKYMGTGEPKEL</sequence>
<evidence type="ECO:0000259" key="8">
    <source>
        <dbReference type="PROSITE" id="PS51296"/>
    </source>
</evidence>
<dbReference type="SUPFAM" id="SSF55961">
    <property type="entry name" value="Bet v1-like"/>
    <property type="match status" value="1"/>
</dbReference>
<keyword evidence="10" id="KW-1185">Reference proteome</keyword>
<dbReference type="Gene3D" id="2.102.10.10">
    <property type="entry name" value="Rieske [2Fe-2S] iron-sulphur domain"/>
    <property type="match status" value="1"/>
</dbReference>
<dbReference type="PRINTS" id="PR00090">
    <property type="entry name" value="RNGDIOXGNASE"/>
</dbReference>